<evidence type="ECO:0000256" key="9">
    <source>
        <dbReference type="ARBA" id="ARBA00023235"/>
    </source>
</evidence>
<comment type="similarity">
    <text evidence="2">Belongs to the IPP isomerase type 1 family.</text>
</comment>
<dbReference type="PROSITE" id="PS51462">
    <property type="entry name" value="NUDIX"/>
    <property type="match status" value="1"/>
</dbReference>
<keyword evidence="7" id="KW-0464">Manganese</keyword>
<evidence type="ECO:0000256" key="2">
    <source>
        <dbReference type="ARBA" id="ARBA00007579"/>
    </source>
</evidence>
<keyword evidence="6" id="KW-0460">Magnesium</keyword>
<name>A0A1F6F3S4_9BACT</name>
<dbReference type="InterPro" id="IPR011876">
    <property type="entry name" value="IsopentenylPP_isomerase_typ1"/>
</dbReference>
<dbReference type="Pfam" id="PF00293">
    <property type="entry name" value="NUDIX"/>
    <property type="match status" value="1"/>
</dbReference>
<dbReference type="SUPFAM" id="SSF55811">
    <property type="entry name" value="Nudix"/>
    <property type="match status" value="1"/>
</dbReference>
<dbReference type="GO" id="GO:0050992">
    <property type="term" value="P:dimethylallyl diphosphate biosynthetic process"/>
    <property type="evidence" value="ECO:0007669"/>
    <property type="project" value="UniProtKB-UniPathway"/>
</dbReference>
<evidence type="ECO:0000256" key="11">
    <source>
        <dbReference type="PIRSR" id="PIRSR018427-1"/>
    </source>
</evidence>
<dbReference type="UniPathway" id="UPA00059">
    <property type="reaction ID" value="UER00104"/>
</dbReference>
<dbReference type="CDD" id="cd02885">
    <property type="entry name" value="NUDIX_IPP_Isomerase"/>
    <property type="match status" value="1"/>
</dbReference>
<dbReference type="Proteomes" id="UP000177372">
    <property type="component" value="Unassembled WGS sequence"/>
</dbReference>
<dbReference type="NCBIfam" id="TIGR02150">
    <property type="entry name" value="IPP_isom_1"/>
    <property type="match status" value="1"/>
</dbReference>
<evidence type="ECO:0000256" key="5">
    <source>
        <dbReference type="ARBA" id="ARBA00022723"/>
    </source>
</evidence>
<comment type="pathway">
    <text evidence="1">Isoprenoid biosynthesis; dimethylallyl diphosphate biosynthesis; dimethylallyl diphosphate from isopentenyl diphosphate: step 1/1.</text>
</comment>
<dbReference type="STRING" id="1798512.A3A39_00230"/>
<proteinExistence type="inferred from homology"/>
<evidence type="ECO:0000256" key="1">
    <source>
        <dbReference type="ARBA" id="ARBA00004826"/>
    </source>
</evidence>
<reference evidence="13 14" key="1">
    <citation type="journal article" date="2016" name="Nat. Commun.">
        <title>Thousands of microbial genomes shed light on interconnected biogeochemical processes in an aquifer system.</title>
        <authorList>
            <person name="Anantharaman K."/>
            <person name="Brown C.T."/>
            <person name="Hug L.A."/>
            <person name="Sharon I."/>
            <person name="Castelle C.J."/>
            <person name="Probst A.J."/>
            <person name="Thomas B.C."/>
            <person name="Singh A."/>
            <person name="Wilkins M.J."/>
            <person name="Karaoz U."/>
            <person name="Brodie E.L."/>
            <person name="Williams K.H."/>
            <person name="Hubbard S.S."/>
            <person name="Banfield J.F."/>
        </authorList>
    </citation>
    <scope>NUCLEOTIDE SEQUENCE [LARGE SCALE GENOMIC DNA]</scope>
</reference>
<keyword evidence="5" id="KW-0479">Metal-binding</keyword>
<dbReference type="GO" id="GO:0046872">
    <property type="term" value="F:metal ion binding"/>
    <property type="evidence" value="ECO:0007669"/>
    <property type="project" value="UniProtKB-KW"/>
</dbReference>
<keyword evidence="4" id="KW-0963">Cytoplasm</keyword>
<dbReference type="EC" id="5.3.3.2" evidence="3 10"/>
<keyword evidence="9 13" id="KW-0413">Isomerase</keyword>
<evidence type="ECO:0000256" key="6">
    <source>
        <dbReference type="ARBA" id="ARBA00022842"/>
    </source>
</evidence>
<accession>A0A1F6F3S4</accession>
<feature type="active site" evidence="11">
    <location>
        <position position="66"/>
    </location>
</feature>
<feature type="domain" description="Nudix hydrolase" evidence="12">
    <location>
        <begin position="28"/>
        <end position="163"/>
    </location>
</feature>
<dbReference type="Gene3D" id="3.90.79.10">
    <property type="entry name" value="Nucleoside Triphosphate Pyrophosphohydrolase"/>
    <property type="match status" value="1"/>
</dbReference>
<dbReference type="PIRSF" id="PIRSF018427">
    <property type="entry name" value="Isopntndiph_ism"/>
    <property type="match status" value="1"/>
</dbReference>
<dbReference type="PANTHER" id="PTHR10885:SF0">
    <property type="entry name" value="ISOPENTENYL-DIPHOSPHATE DELTA-ISOMERASE"/>
    <property type="match status" value="1"/>
</dbReference>
<evidence type="ECO:0000313" key="14">
    <source>
        <dbReference type="Proteomes" id="UP000177372"/>
    </source>
</evidence>
<keyword evidence="8" id="KW-0414">Isoprene biosynthesis</keyword>
<protein>
    <recommendedName>
        <fullName evidence="3 10">Isopentenyl-diphosphate delta-isomerase</fullName>
        <ecNumber evidence="3 10">5.3.3.2</ecNumber>
    </recommendedName>
</protein>
<dbReference type="InterPro" id="IPR000086">
    <property type="entry name" value="NUDIX_hydrolase_dom"/>
</dbReference>
<sequence length="172" mass="19441">MSDVILVNEQGVKTGTSDIMEAHTGIGKLHKAFSVYVFRNKRKEILTQRRSRKKMLWPFVWANTCCSHPGDGETLRAAGERRLKEEMGFTCALSEGPSFVYREEDPSGEGVEHEHVTILAGNAEDVVVAPDPDEVAEYKWMNTKKLLHDMEENPDVYAPWLRIGLPKVLAEK</sequence>
<evidence type="ECO:0000313" key="13">
    <source>
        <dbReference type="EMBL" id="OGG80494.1"/>
    </source>
</evidence>
<evidence type="ECO:0000259" key="12">
    <source>
        <dbReference type="PROSITE" id="PS51462"/>
    </source>
</evidence>
<comment type="caution">
    <text evidence="13">The sequence shown here is derived from an EMBL/GenBank/DDBJ whole genome shotgun (WGS) entry which is preliminary data.</text>
</comment>
<dbReference type="GO" id="GO:0004452">
    <property type="term" value="F:isopentenyl-diphosphate delta-isomerase activity"/>
    <property type="evidence" value="ECO:0007669"/>
    <property type="project" value="UniProtKB-UniRule"/>
</dbReference>
<dbReference type="InterPro" id="IPR056375">
    <property type="entry name" value="Idi_bact"/>
</dbReference>
<organism evidence="13 14">
    <name type="scientific">Candidatus Kaiserbacteria bacterium RIFCSPLOWO2_01_FULL_54_13</name>
    <dbReference type="NCBI Taxonomy" id="1798512"/>
    <lineage>
        <taxon>Bacteria</taxon>
        <taxon>Candidatus Kaiseribacteriota</taxon>
    </lineage>
</organism>
<dbReference type="PANTHER" id="PTHR10885">
    <property type="entry name" value="ISOPENTENYL-DIPHOSPHATE DELTA-ISOMERASE"/>
    <property type="match status" value="1"/>
</dbReference>
<evidence type="ECO:0000256" key="4">
    <source>
        <dbReference type="ARBA" id="ARBA00022490"/>
    </source>
</evidence>
<dbReference type="EMBL" id="MFLZ01000006">
    <property type="protein sequence ID" value="OGG80494.1"/>
    <property type="molecule type" value="Genomic_DNA"/>
</dbReference>
<gene>
    <name evidence="13" type="ORF">A3A39_00230</name>
</gene>
<evidence type="ECO:0000256" key="7">
    <source>
        <dbReference type="ARBA" id="ARBA00023211"/>
    </source>
</evidence>
<feature type="active site" evidence="11">
    <location>
        <position position="114"/>
    </location>
</feature>
<evidence type="ECO:0000256" key="10">
    <source>
        <dbReference type="NCBIfam" id="TIGR02150"/>
    </source>
</evidence>
<dbReference type="GO" id="GO:0008299">
    <property type="term" value="P:isoprenoid biosynthetic process"/>
    <property type="evidence" value="ECO:0007669"/>
    <property type="project" value="UniProtKB-UniRule"/>
</dbReference>
<dbReference type="AlphaFoldDB" id="A0A1F6F3S4"/>
<dbReference type="InterPro" id="IPR015797">
    <property type="entry name" value="NUDIX_hydrolase-like_dom_sf"/>
</dbReference>
<dbReference type="NCBIfam" id="NF002995">
    <property type="entry name" value="PRK03759.1"/>
    <property type="match status" value="1"/>
</dbReference>
<evidence type="ECO:0000256" key="3">
    <source>
        <dbReference type="ARBA" id="ARBA00012057"/>
    </source>
</evidence>
<evidence type="ECO:0000256" key="8">
    <source>
        <dbReference type="ARBA" id="ARBA00023229"/>
    </source>
</evidence>
<dbReference type="HAMAP" id="MF_00202">
    <property type="entry name" value="Idi"/>
    <property type="match status" value="1"/>
</dbReference>